<dbReference type="InterPro" id="IPR023603">
    <property type="entry name" value="Low_specificity_L-TA-like"/>
</dbReference>
<dbReference type="GO" id="GO:0008732">
    <property type="term" value="F:L-allo-threonine aldolase activity"/>
    <property type="evidence" value="ECO:0007669"/>
    <property type="project" value="TreeGrafter"/>
</dbReference>
<reference evidence="6 7" key="1">
    <citation type="journal article" date="2019" name="Commun. Biol.">
        <title>The bagworm genome reveals a unique fibroin gene that provides high tensile strength.</title>
        <authorList>
            <person name="Kono N."/>
            <person name="Nakamura H."/>
            <person name="Ohtoshi R."/>
            <person name="Tomita M."/>
            <person name="Numata K."/>
            <person name="Arakawa K."/>
        </authorList>
    </citation>
    <scope>NUCLEOTIDE SEQUENCE [LARGE SCALE GENOMIC DNA]</scope>
</reference>
<dbReference type="PANTHER" id="PTHR48097:SF9">
    <property type="entry name" value="L-THREONINE ALDOLASE"/>
    <property type="match status" value="1"/>
</dbReference>
<evidence type="ECO:0000256" key="3">
    <source>
        <dbReference type="ARBA" id="ARBA00022898"/>
    </source>
</evidence>
<evidence type="ECO:0000256" key="4">
    <source>
        <dbReference type="ARBA" id="ARBA00023239"/>
    </source>
</evidence>
<evidence type="ECO:0000259" key="5">
    <source>
        <dbReference type="Pfam" id="PF01212"/>
    </source>
</evidence>
<dbReference type="GO" id="GO:0005829">
    <property type="term" value="C:cytosol"/>
    <property type="evidence" value="ECO:0007669"/>
    <property type="project" value="TreeGrafter"/>
</dbReference>
<comment type="similarity">
    <text evidence="2">Belongs to the threonine aldolase family.</text>
</comment>
<organism evidence="6 7">
    <name type="scientific">Eumeta variegata</name>
    <name type="common">Bagworm moth</name>
    <name type="synonym">Eumeta japonica</name>
    <dbReference type="NCBI Taxonomy" id="151549"/>
    <lineage>
        <taxon>Eukaryota</taxon>
        <taxon>Metazoa</taxon>
        <taxon>Ecdysozoa</taxon>
        <taxon>Arthropoda</taxon>
        <taxon>Hexapoda</taxon>
        <taxon>Insecta</taxon>
        <taxon>Pterygota</taxon>
        <taxon>Neoptera</taxon>
        <taxon>Endopterygota</taxon>
        <taxon>Lepidoptera</taxon>
        <taxon>Glossata</taxon>
        <taxon>Ditrysia</taxon>
        <taxon>Tineoidea</taxon>
        <taxon>Psychidae</taxon>
        <taxon>Oiketicinae</taxon>
        <taxon>Eumeta</taxon>
    </lineage>
</organism>
<dbReference type="GO" id="GO:0006567">
    <property type="term" value="P:L-threonine catabolic process"/>
    <property type="evidence" value="ECO:0007669"/>
    <property type="project" value="TreeGrafter"/>
</dbReference>
<name>A0A4C1Y998_EUMVA</name>
<dbReference type="GO" id="GO:0006545">
    <property type="term" value="P:glycine biosynthetic process"/>
    <property type="evidence" value="ECO:0007669"/>
    <property type="project" value="TreeGrafter"/>
</dbReference>
<comment type="caution">
    <text evidence="6">The sequence shown here is derived from an EMBL/GenBank/DDBJ whole genome shotgun (WGS) entry which is preliminary data.</text>
</comment>
<dbReference type="NCBIfam" id="NF041359">
    <property type="entry name" value="GntG_guanitoxin"/>
    <property type="match status" value="1"/>
</dbReference>
<dbReference type="EMBL" id="BGZK01001109">
    <property type="protein sequence ID" value="GBP71442.1"/>
    <property type="molecule type" value="Genomic_DNA"/>
</dbReference>
<keyword evidence="3" id="KW-0663">Pyridoxal phosphate</keyword>
<evidence type="ECO:0000256" key="2">
    <source>
        <dbReference type="ARBA" id="ARBA00006966"/>
    </source>
</evidence>
<dbReference type="PANTHER" id="PTHR48097">
    <property type="entry name" value="L-THREONINE ALDOLASE-RELATED"/>
    <property type="match status" value="1"/>
</dbReference>
<evidence type="ECO:0000256" key="1">
    <source>
        <dbReference type="ARBA" id="ARBA00001933"/>
    </source>
</evidence>
<dbReference type="InterPro" id="IPR015421">
    <property type="entry name" value="PyrdxlP-dep_Trfase_major"/>
</dbReference>
<keyword evidence="7" id="KW-1185">Reference proteome</keyword>
<dbReference type="Pfam" id="PF01212">
    <property type="entry name" value="Beta_elim_lyase"/>
    <property type="match status" value="1"/>
</dbReference>
<dbReference type="InterPro" id="IPR015424">
    <property type="entry name" value="PyrdxlP-dep_Trfase"/>
</dbReference>
<comment type="cofactor">
    <cofactor evidence="1">
        <name>pyridoxal 5'-phosphate</name>
        <dbReference type="ChEBI" id="CHEBI:597326"/>
    </cofactor>
</comment>
<dbReference type="Gene3D" id="3.40.640.10">
    <property type="entry name" value="Type I PLP-dependent aspartate aminotransferase-like (Major domain)"/>
    <property type="match status" value="1"/>
</dbReference>
<dbReference type="Proteomes" id="UP000299102">
    <property type="component" value="Unassembled WGS sequence"/>
</dbReference>
<sequence length="369" mass="40134">MAFIIDMRSDTVTKPTNAMKHAMINSALGDDVYGEDPTVNALEAKIAAILGKQAALFVPSGTMANLIAIMVHCNQRGSEVLVGHMSHIFRYEQGGASHVAGAMVTTLQNKPDGTFDLDDFEEHIRGDDIHSPITSLVAVENTHNVCGGKVLPLEWLDDLASRARKYSVYLHMDGARLFNAAEYLKEPASRIVRDFDSISVCFSKGLSAPVGSAIIGSYHFIKQARRMRKMLGGGMRQAGVLAAAALVALDEIVPILAEDHKRAQLLAKAINSLKLKHFKVDIQNVHTNIVLITIDPKCAITGDQEIKSGNFFAVEIGFDCWPCTCTVIVPALYKTVYLHIAAVCSVPLEGFSNDPGFDRDKGFFVAYKG</sequence>
<dbReference type="Gene3D" id="3.90.1150.10">
    <property type="entry name" value="Aspartate Aminotransferase, domain 1"/>
    <property type="match status" value="1"/>
</dbReference>
<evidence type="ECO:0000313" key="7">
    <source>
        <dbReference type="Proteomes" id="UP000299102"/>
    </source>
</evidence>
<dbReference type="STRING" id="151549.A0A4C1Y998"/>
<dbReference type="FunFam" id="3.40.640.10:FF:000030">
    <property type="entry name" value="Low-specificity L-threonine aldolase"/>
    <property type="match status" value="1"/>
</dbReference>
<dbReference type="SUPFAM" id="SSF53383">
    <property type="entry name" value="PLP-dependent transferases"/>
    <property type="match status" value="1"/>
</dbReference>
<gene>
    <name evidence="6" type="primary">THA2</name>
    <name evidence="6" type="ORF">EVAR_46247_1</name>
</gene>
<evidence type="ECO:0000313" key="6">
    <source>
        <dbReference type="EMBL" id="GBP71442.1"/>
    </source>
</evidence>
<feature type="domain" description="Aromatic amino acid beta-eliminating lyase/threonine aldolase" evidence="5">
    <location>
        <begin position="6"/>
        <end position="291"/>
    </location>
</feature>
<dbReference type="AlphaFoldDB" id="A0A4C1Y998"/>
<dbReference type="InterPro" id="IPR001597">
    <property type="entry name" value="ArAA_b-elim_lyase/Thr_aldolase"/>
</dbReference>
<proteinExistence type="inferred from homology"/>
<dbReference type="OrthoDB" id="10261951at2759"/>
<dbReference type="InterPro" id="IPR015422">
    <property type="entry name" value="PyrdxlP-dep_Trfase_small"/>
</dbReference>
<protein>
    <submittedName>
        <fullName evidence="6">Probable low-specificity L-threonine aldolase 2</fullName>
    </submittedName>
</protein>
<keyword evidence="4" id="KW-0456">Lyase</keyword>
<accession>A0A4C1Y998</accession>